<feature type="compositionally biased region" description="Low complexity" evidence="1">
    <location>
        <begin position="1576"/>
        <end position="1588"/>
    </location>
</feature>
<evidence type="ECO:0000256" key="1">
    <source>
        <dbReference type="SAM" id="MobiDB-lite"/>
    </source>
</evidence>
<protein>
    <submittedName>
        <fullName evidence="2">Uncharacterized protein</fullName>
    </submittedName>
</protein>
<dbReference type="GO" id="GO:0030992">
    <property type="term" value="C:intraciliary transport particle B"/>
    <property type="evidence" value="ECO:0007669"/>
    <property type="project" value="TreeGrafter"/>
</dbReference>
<reference evidence="2 3" key="1">
    <citation type="submission" date="2017-08" db="EMBL/GenBank/DDBJ databases">
        <title>Acidophilic green algal genome provides insights into adaptation to an acidic environment.</title>
        <authorList>
            <person name="Hirooka S."/>
            <person name="Hirose Y."/>
            <person name="Kanesaki Y."/>
            <person name="Higuchi S."/>
            <person name="Fujiwara T."/>
            <person name="Onuma R."/>
            <person name="Era A."/>
            <person name="Ohbayashi R."/>
            <person name="Uzuka A."/>
            <person name="Nozaki H."/>
            <person name="Yoshikawa H."/>
            <person name="Miyagishima S.Y."/>
        </authorList>
    </citation>
    <scope>NUCLEOTIDE SEQUENCE [LARGE SCALE GENOMIC DNA]</scope>
    <source>
        <strain evidence="2 3">NIES-2499</strain>
    </source>
</reference>
<gene>
    <name evidence="2" type="ORF">CEUSTIGMA_g9064.t1</name>
</gene>
<dbReference type="InterPro" id="IPR018799">
    <property type="entry name" value="TRAF3IP1"/>
</dbReference>
<feature type="compositionally biased region" description="Low complexity" evidence="1">
    <location>
        <begin position="316"/>
        <end position="339"/>
    </location>
</feature>
<dbReference type="EMBL" id="BEGY01000068">
    <property type="protein sequence ID" value="GAX81636.1"/>
    <property type="molecule type" value="Genomic_DNA"/>
</dbReference>
<proteinExistence type="predicted"/>
<feature type="region of interest" description="Disordered" evidence="1">
    <location>
        <begin position="1576"/>
        <end position="1631"/>
    </location>
</feature>
<dbReference type="GO" id="GO:0060271">
    <property type="term" value="P:cilium assembly"/>
    <property type="evidence" value="ECO:0007669"/>
    <property type="project" value="TreeGrafter"/>
</dbReference>
<sequence length="2762" mass="302436">MSSANVPKFYVDVRLVDDLGVPGEKLVRIPVLRTEQFQNVTSGFKKLHFPGEKVVLTSGEPLSKFLTSSGQQFGKDASRWYQVGDAYVKVTEEGGLRYFRTTAVLTGVELDLFVQPELYDSRLAELPGSEPGAPFTVRRFPVENDESWQQVVSDQPLSMGKRRQNMITFLVAKMDSGIVELMVEGCHGMYEFSINKDHHQDVSIESMTSLLRLLDSDNIRVASLAAAALWGLSTTGECRRQLNQLEAVQAVVKNLKRALKMTPVPDLEPEVVEADEALLARGVSHGFNSREVVQGEDDPASPSARQHLMTTEAMSTTAAATGGSSNYNEASSAPASADNPPKESAEEGFAMEASTTCDVGGGTKTSAVAGAPAVDPFEGCEEGVLTEPQRNVFQRNLLGALAMLLVDRSCRQPYLKLEPNFATIFELGRNLPEGYTDQKEAADRRCTAAKALTSIMIRDYDARQSLISTGSLKHLLAMLVTEGPGEAMIRYCSSSILALLILDDDVMALIQQRGEMVKLFQACLMLIDDCIKRMHVEMERLLVGMPPQYDVVLGVRVAEGAAQALWGSAFSCLSISPTPFKMDDIIKLSEMAADCHETGELPLSRVCHALMGTLACLSTVPETASMLMSCPDDLAVKVLLKMSVICETDVFERAGHVKAAACAALAFLSCHPIGARGEDCLVGPYRLQLLELGTFSSLLRAALAGVIDETCNLVVQQAAAVGLMYLCTMAGDVAAADLSMYSTILMGGNSSQIVEYLMAGFWILLRNPSNRALLGTSFSPDPAQPFVRGITEKINDVIKMNEMTDFAEEKAALVNNIRNNKKMSALLEDIKEENAIDLLSPQPKLSQQGTEKYGLQQPSLDGESSITGKVLDGGTDLELIMKGGESFESPFQHMSYNIEQEGRTMASDEEATREDGLSSKAATAPYSQSSVVARNSGRNSQRNSMKGGMGAGRLSYAGVADSVAECGLSRPGSSGRFDCVSVSNSQSLVTQAEEGLLGRMSSMRRDGSLRSSLEDLEHEVHARGDESPRPHGGMQISMLDSATGYEGDRASVGPAGELGGPPLVSAHHKLQRQLSKQITKKLSRVLTEEDHRIVEAIASDLIEKFDKKLDEDWGLMSLVKVGESWLPSILDQDEIGEVSDMPVIKLFEFLISSLCLFLVEEEVEEERRELDLFMLSSPPGVRAKTWWTVDAHAPEPSPDVEPAQSRALDLLLSIMGLHLVDSWKCVQLGVLTVWNVCSRNASIEKRVVEHSVASKLLDIMCNEDWPPSLRELASGFLSFLTERFSNLSTFPLIELPPEIKWGVQKPPTFGLVPTIAGYINLINSKIPVLEYRGCHGIARICYSAPYGCTKQREFVNEAKAVVAMLGGVEALIALMKRANRRYHDIVTGNRTSSVPKLTRLNTTDTNSFQKDMGGLRSQQDVYFSLLAALLNVSVLRTVQPLVAKRGLTVLLGTNTMFAGHISGGTGFVLPAGDAEEKLLFLCSSIIQNISLHPDNRTRLYKAELAGGCLLDRFIEEDERHVAQDETLKEVAEVMSPIRRNLNSAAAVTNDMGRRNMLRASAPATLLSGGLAAHSRSASSQAGSQSCQSPTTLTTSMATSRPATSKGSSRSISPKSSTALRPSTAPSQALSGGGALHLAGAFGRNRVIKRTEKDMVGMVRPKAVFPPIIEARDEVAYAPSKALAALAAASSPLMHQNTERRMPMAGMLGTQNPSEADAKRRPSHAGGSKEMMSSDDEGGNHKKLAGGASTHMGIRFANMPTHGSSNLPDAAGDLGSTARMDPFPLGYTKEGFIKWLESIEWGDGDDMWAEDGGSEAPTQLSSKGSMAGKKTHRRAMWNEKGEWLEKEPESMKVLNRILCRPVHHLWMEAPEARARHGQARWQPTVSEYQESSIPPTGMPKTASQLMTALLPRDNVELQASAEQMIETGRYTLETVPETTSPVVVVPHRPGTAFRRNGQMALTVLRPTVTVIEEEDHRRNKVLHNQSTVLAAGTKQEASLRRSSVGGASRQVGDHTSNASAMSRASTMSRTPSSRVQTAPAGGRRTSTAGLSTSAGLTSRSSAADKNNKSTINEDNDKTERERAGMSKGGGGQQVVSKTASGRSNKQTLTDKPAQPKKEALKADEHPFQLKVCLGPKRPRQVISFEKEGFLYDDPRQPKLAVFEHVQGARVSEGLFPVYQLPNGKQAFMYYNGGVLLDEVHVDMASPPPRPSTVPQALQQTMPLANVLDSICKAPGTAPPFIPYKPVPRLVPLPGKHVLRVKDPSILHLEHAYGDLKEDNLQLLIRVTEVRKTETSVRTEDVEVLYRPPWLLPESVFRPRAKESDCKDFWDTDATQIKMFEKDWARACKKEKFTIMLSRENKASQEQPPKTDKEMMQELHDVLLDYISQWYPVFVYYTSAGSADPYHMSLNAYTAFIDEVQIPDPESQFCKRSDCDTMFIVCNFQPNKKSAEAQVNNENGMMRYEFLEFLCRAGISKYGKGQATTDVPQAVRMLLSENIVPNLNPASGLSSNTFRNQRLYCEDVDNMLKKNLAMLKALYSRYRLKPYNGGLRLKVVKLDGWMQLLNDCKLIDTQFTIQDATLAFLWSRMQTIDEIKDYPKYISITFVDFMEALGRVAEMKSLPPLADLGPAGFDNIMDWAVEKERLESVDSKDSKQQGAPAGSTHSPDAGSTATTAAAGDVTTIEEDQAAEAQAKAHKTRLDIFQVRESAGFAKEQTRGLDLKLESLLDLMFRRLYFDPEQPHEGYNSEGLLKLLKRIDKELGP</sequence>
<dbReference type="Gene3D" id="1.25.10.10">
    <property type="entry name" value="Leucine-rich Repeat Variant"/>
    <property type="match status" value="3"/>
</dbReference>
<feature type="region of interest" description="Disordered" evidence="1">
    <location>
        <begin position="316"/>
        <end position="347"/>
    </location>
</feature>
<comment type="caution">
    <text evidence="2">The sequence shown here is derived from an EMBL/GenBank/DDBJ whole genome shotgun (WGS) entry which is preliminary data.</text>
</comment>
<dbReference type="GO" id="GO:0036064">
    <property type="term" value="C:ciliary basal body"/>
    <property type="evidence" value="ECO:0007669"/>
    <property type="project" value="TreeGrafter"/>
</dbReference>
<feature type="compositionally biased region" description="Polar residues" evidence="1">
    <location>
        <begin position="925"/>
        <end position="944"/>
    </location>
</feature>
<feature type="compositionally biased region" description="Polar residues" evidence="1">
    <location>
        <begin position="2092"/>
        <end position="2108"/>
    </location>
</feature>
<evidence type="ECO:0000313" key="3">
    <source>
        <dbReference type="Proteomes" id="UP000232323"/>
    </source>
</evidence>
<feature type="region of interest" description="Disordered" evidence="1">
    <location>
        <begin position="1707"/>
        <end position="1746"/>
    </location>
</feature>
<dbReference type="PANTHER" id="PTHR31363:SF0">
    <property type="entry name" value="TRAF3-INTERACTING PROTEIN 1"/>
    <property type="match status" value="1"/>
</dbReference>
<accession>A0A250XF26</accession>
<feature type="region of interest" description="Disordered" evidence="1">
    <location>
        <begin position="1806"/>
        <end position="1830"/>
    </location>
</feature>
<keyword evidence="3" id="KW-1185">Reference proteome</keyword>
<feature type="compositionally biased region" description="Basic and acidic residues" evidence="1">
    <location>
        <begin position="2073"/>
        <end position="2083"/>
    </location>
</feature>
<feature type="compositionally biased region" description="Polar residues" evidence="1">
    <location>
        <begin position="2043"/>
        <end position="2071"/>
    </location>
</feature>
<feature type="region of interest" description="Disordered" evidence="1">
    <location>
        <begin position="902"/>
        <end position="949"/>
    </location>
</feature>
<dbReference type="Proteomes" id="UP000232323">
    <property type="component" value="Unassembled WGS sequence"/>
</dbReference>
<dbReference type="SUPFAM" id="SSF48371">
    <property type="entry name" value="ARM repeat"/>
    <property type="match status" value="1"/>
</dbReference>
<dbReference type="GO" id="GO:0005930">
    <property type="term" value="C:axoneme"/>
    <property type="evidence" value="ECO:0007669"/>
    <property type="project" value="TreeGrafter"/>
</dbReference>
<feature type="compositionally biased region" description="Low complexity" evidence="1">
    <location>
        <begin position="2014"/>
        <end position="2029"/>
    </location>
</feature>
<feature type="compositionally biased region" description="Low complexity" evidence="1">
    <location>
        <begin position="1604"/>
        <end position="1616"/>
    </location>
</feature>
<organism evidence="2 3">
    <name type="scientific">Chlamydomonas eustigma</name>
    <dbReference type="NCBI Taxonomy" id="1157962"/>
    <lineage>
        <taxon>Eukaryota</taxon>
        <taxon>Viridiplantae</taxon>
        <taxon>Chlorophyta</taxon>
        <taxon>core chlorophytes</taxon>
        <taxon>Chlorophyceae</taxon>
        <taxon>CS clade</taxon>
        <taxon>Chlamydomonadales</taxon>
        <taxon>Chlamydomonadaceae</taxon>
        <taxon>Chlamydomonas</taxon>
    </lineage>
</organism>
<evidence type="ECO:0000313" key="2">
    <source>
        <dbReference type="EMBL" id="GAX81636.1"/>
    </source>
</evidence>
<feature type="region of interest" description="Disordered" evidence="1">
    <location>
        <begin position="2645"/>
        <end position="2673"/>
    </location>
</feature>
<feature type="compositionally biased region" description="Polar residues" evidence="1">
    <location>
        <begin position="1617"/>
        <end position="1627"/>
    </location>
</feature>
<feature type="region of interest" description="Disordered" evidence="1">
    <location>
        <begin position="1974"/>
        <end position="2118"/>
    </location>
</feature>
<dbReference type="STRING" id="1157962.A0A250XF26"/>
<dbReference type="GO" id="GO:0008017">
    <property type="term" value="F:microtubule binding"/>
    <property type="evidence" value="ECO:0007669"/>
    <property type="project" value="InterPro"/>
</dbReference>
<name>A0A250XF26_9CHLO</name>
<dbReference type="GO" id="GO:0070507">
    <property type="term" value="P:regulation of microtubule cytoskeleton organization"/>
    <property type="evidence" value="ECO:0007669"/>
    <property type="project" value="TreeGrafter"/>
</dbReference>
<dbReference type="InterPro" id="IPR011989">
    <property type="entry name" value="ARM-like"/>
</dbReference>
<feature type="compositionally biased region" description="Polar residues" evidence="1">
    <location>
        <begin position="1589"/>
        <end position="1602"/>
    </location>
</feature>
<dbReference type="PANTHER" id="PTHR31363">
    <property type="entry name" value="TRAF3-INTERACTING PROTEIN 1"/>
    <property type="match status" value="1"/>
</dbReference>
<dbReference type="InterPro" id="IPR016024">
    <property type="entry name" value="ARM-type_fold"/>
</dbReference>
<feature type="region of interest" description="Disordered" evidence="1">
    <location>
        <begin position="1753"/>
        <end position="1772"/>
    </location>
</feature>
<dbReference type="GO" id="GO:0042073">
    <property type="term" value="P:intraciliary transport"/>
    <property type="evidence" value="ECO:0007669"/>
    <property type="project" value="TreeGrafter"/>
</dbReference>
<dbReference type="OrthoDB" id="120976at2759"/>